<evidence type="ECO:0000313" key="1">
    <source>
        <dbReference type="EMBL" id="MXU82424.1"/>
    </source>
</evidence>
<sequence length="68" mass="7631">MLADRACACIAFYLCVLECDQQDWYSEQRLEGTSCISTPYCRSAVSLCTLDLEPEDIRGCRNLSCSPL</sequence>
<proteinExistence type="predicted"/>
<accession>A0A6B0U144</accession>
<reference evidence="1" key="1">
    <citation type="submission" date="2019-12" db="EMBL/GenBank/DDBJ databases">
        <title>An insight into the sialome of adult female Ixodes ricinus ticks feeding for 6 days.</title>
        <authorList>
            <person name="Perner J."/>
            <person name="Ribeiro J.M.C."/>
        </authorList>
    </citation>
    <scope>NUCLEOTIDE SEQUENCE</scope>
    <source>
        <strain evidence="1">Semi-engorged</strain>
        <tissue evidence="1">Salivary glands</tissue>
    </source>
</reference>
<protein>
    <submittedName>
        <fullName evidence="1">Putative secreted protein</fullName>
    </submittedName>
</protein>
<dbReference type="EMBL" id="GIFC01000341">
    <property type="protein sequence ID" value="MXU82424.1"/>
    <property type="molecule type" value="Transcribed_RNA"/>
</dbReference>
<name>A0A6B0U144_IXORI</name>
<dbReference type="AlphaFoldDB" id="A0A6B0U144"/>
<organism evidence="1">
    <name type="scientific">Ixodes ricinus</name>
    <name type="common">Common tick</name>
    <name type="synonym">Acarus ricinus</name>
    <dbReference type="NCBI Taxonomy" id="34613"/>
    <lineage>
        <taxon>Eukaryota</taxon>
        <taxon>Metazoa</taxon>
        <taxon>Ecdysozoa</taxon>
        <taxon>Arthropoda</taxon>
        <taxon>Chelicerata</taxon>
        <taxon>Arachnida</taxon>
        <taxon>Acari</taxon>
        <taxon>Parasitiformes</taxon>
        <taxon>Ixodida</taxon>
        <taxon>Ixodoidea</taxon>
        <taxon>Ixodidae</taxon>
        <taxon>Ixodinae</taxon>
        <taxon>Ixodes</taxon>
    </lineage>
</organism>